<keyword evidence="1" id="KW-0812">Transmembrane</keyword>
<accession>A0A382JQP9</accession>
<reference evidence="2" key="1">
    <citation type="submission" date="2018-05" db="EMBL/GenBank/DDBJ databases">
        <authorList>
            <person name="Lanie J.A."/>
            <person name="Ng W.-L."/>
            <person name="Kazmierczak K.M."/>
            <person name="Andrzejewski T.M."/>
            <person name="Davidsen T.M."/>
            <person name="Wayne K.J."/>
            <person name="Tettelin H."/>
            <person name="Glass J.I."/>
            <person name="Rusch D."/>
            <person name="Podicherti R."/>
            <person name="Tsui H.-C.T."/>
            <person name="Winkler M.E."/>
        </authorList>
    </citation>
    <scope>NUCLEOTIDE SEQUENCE</scope>
</reference>
<evidence type="ECO:0000313" key="2">
    <source>
        <dbReference type="EMBL" id="SVC14420.1"/>
    </source>
</evidence>
<feature type="transmembrane region" description="Helical" evidence="1">
    <location>
        <begin position="20"/>
        <end position="43"/>
    </location>
</feature>
<feature type="non-terminal residue" evidence="2">
    <location>
        <position position="1"/>
    </location>
</feature>
<keyword evidence="1" id="KW-1133">Transmembrane helix</keyword>
<evidence type="ECO:0000256" key="1">
    <source>
        <dbReference type="SAM" id="Phobius"/>
    </source>
</evidence>
<proteinExistence type="predicted"/>
<name>A0A382JQP9_9ZZZZ</name>
<sequence length="45" mass="4913">VAFSNFVLRAVSAIILAPAILWIVWLGGGVFFFLLLTVILLLVPE</sequence>
<protein>
    <submittedName>
        <fullName evidence="2">Uncharacterized protein</fullName>
    </submittedName>
</protein>
<gene>
    <name evidence="2" type="ORF">METZ01_LOCUS267274</name>
</gene>
<dbReference type="EMBL" id="UINC01075840">
    <property type="protein sequence ID" value="SVC14420.1"/>
    <property type="molecule type" value="Genomic_DNA"/>
</dbReference>
<dbReference type="AlphaFoldDB" id="A0A382JQP9"/>
<organism evidence="2">
    <name type="scientific">marine metagenome</name>
    <dbReference type="NCBI Taxonomy" id="408172"/>
    <lineage>
        <taxon>unclassified sequences</taxon>
        <taxon>metagenomes</taxon>
        <taxon>ecological metagenomes</taxon>
    </lineage>
</organism>
<keyword evidence="1" id="KW-0472">Membrane</keyword>
<feature type="non-terminal residue" evidence="2">
    <location>
        <position position="45"/>
    </location>
</feature>